<dbReference type="PANTHER" id="PTHR41913">
    <property type="entry name" value="DUF1684 DOMAIN-CONTAINING PROTEIN"/>
    <property type="match status" value="1"/>
</dbReference>
<dbReference type="Pfam" id="PF07920">
    <property type="entry name" value="DUF1684"/>
    <property type="match status" value="1"/>
</dbReference>
<dbReference type="InterPro" id="IPR012467">
    <property type="entry name" value="DUF1684"/>
</dbReference>
<dbReference type="PANTHER" id="PTHR41913:SF1">
    <property type="entry name" value="DUF1684 DOMAIN-CONTAINING PROTEIN"/>
    <property type="match status" value="1"/>
</dbReference>
<evidence type="ECO:0000313" key="1">
    <source>
        <dbReference type="EMBL" id="MEZ0166931.1"/>
    </source>
</evidence>
<name>A0ABV4H5T0_9ACTN</name>
<sequence>MSRLDVLDWRRRVGDLYAQVRARTPQEGHALWRAGRDELFAHHRAGPLLPADRAAFTGLPVAPYDPALRFEVPVEPVEEAAGPLRREAVTGTDGTVVLERVGTVTLPGVGTLDVWWLDQYGGGLFLPLKDPGPGYGGGRYLLDTVKGADLGSTARGLVVDLNFAYPPSCAYDPAWACPLPPPGNVVDVPVTAGELAGPWGG</sequence>
<dbReference type="EMBL" id="JBGFTU010000034">
    <property type="protein sequence ID" value="MEZ0166931.1"/>
    <property type="molecule type" value="Genomic_DNA"/>
</dbReference>
<accession>A0ABV4H5T0</accession>
<dbReference type="Proteomes" id="UP001565927">
    <property type="component" value="Unassembled WGS sequence"/>
</dbReference>
<comment type="caution">
    <text evidence="1">The sequence shown here is derived from an EMBL/GenBank/DDBJ whole genome shotgun (WGS) entry which is preliminary data.</text>
</comment>
<organism evidence="1 2">
    <name type="scientific">Kineococcus halophytocola</name>
    <dbReference type="NCBI Taxonomy" id="3234027"/>
    <lineage>
        <taxon>Bacteria</taxon>
        <taxon>Bacillati</taxon>
        <taxon>Actinomycetota</taxon>
        <taxon>Actinomycetes</taxon>
        <taxon>Kineosporiales</taxon>
        <taxon>Kineosporiaceae</taxon>
        <taxon>Kineococcus</taxon>
    </lineage>
</organism>
<keyword evidence="2" id="KW-1185">Reference proteome</keyword>
<evidence type="ECO:0000313" key="2">
    <source>
        <dbReference type="Proteomes" id="UP001565927"/>
    </source>
</evidence>
<dbReference type="RefSeq" id="WP_370443140.1">
    <property type="nucleotide sequence ID" value="NZ_JBGFTU010000034.1"/>
</dbReference>
<protein>
    <submittedName>
        <fullName evidence="1">DUF1684 domain-containing protein</fullName>
    </submittedName>
</protein>
<proteinExistence type="predicted"/>
<reference evidence="1 2" key="1">
    <citation type="submission" date="2024-07" db="EMBL/GenBank/DDBJ databases">
        <authorList>
            <person name="Thanompreechachai J."/>
            <person name="Duangmal K."/>
        </authorList>
    </citation>
    <scope>NUCLEOTIDE SEQUENCE [LARGE SCALE GENOMIC DNA]</scope>
    <source>
        <strain evidence="1 2">LSe6-4</strain>
    </source>
</reference>
<gene>
    <name evidence="1" type="ORF">AB2L27_19425</name>
</gene>